<dbReference type="HOGENOM" id="CLU_1378588_0_0_1"/>
<accession>A0A0C3S7K8</accession>
<evidence type="ECO:0000313" key="2">
    <source>
        <dbReference type="EMBL" id="KIP06817.1"/>
    </source>
</evidence>
<dbReference type="Proteomes" id="UP000053257">
    <property type="component" value="Unassembled WGS sequence"/>
</dbReference>
<feature type="region of interest" description="Disordered" evidence="1">
    <location>
        <begin position="108"/>
        <end position="141"/>
    </location>
</feature>
<evidence type="ECO:0000256" key="1">
    <source>
        <dbReference type="SAM" id="MobiDB-lite"/>
    </source>
</evidence>
<keyword evidence="3" id="KW-1185">Reference proteome</keyword>
<protein>
    <submittedName>
        <fullName evidence="2">Uncharacterized protein</fullName>
    </submittedName>
</protein>
<evidence type="ECO:0000313" key="3">
    <source>
        <dbReference type="Proteomes" id="UP000053257"/>
    </source>
</evidence>
<sequence>MPAFFAPHIISSKGQQHNTRPSVGRFAFTYPDARNERFHFLWALSSTRIVGPDNAPVPRPPAQIAARDDSPSGPASEANLCRRSFTSPHIPPLPMLVIPRVPTDLCGSSQDPNRALDLDRTNQRKLARRRGGGAPPDRLPSMRRVGRGGCVARQGKICFGGCPIFRALGTDAGCCKTPGTQRPDRLREEQGFSLHAGS</sequence>
<proteinExistence type="predicted"/>
<feature type="region of interest" description="Disordered" evidence="1">
    <location>
        <begin position="178"/>
        <end position="198"/>
    </location>
</feature>
<organism evidence="2 3">
    <name type="scientific">Phlebiopsis gigantea (strain 11061_1 CR5-6)</name>
    <name type="common">White-rot fungus</name>
    <name type="synonym">Peniophora gigantea</name>
    <dbReference type="NCBI Taxonomy" id="745531"/>
    <lineage>
        <taxon>Eukaryota</taxon>
        <taxon>Fungi</taxon>
        <taxon>Dikarya</taxon>
        <taxon>Basidiomycota</taxon>
        <taxon>Agaricomycotina</taxon>
        <taxon>Agaricomycetes</taxon>
        <taxon>Polyporales</taxon>
        <taxon>Phanerochaetaceae</taxon>
        <taxon>Phlebiopsis</taxon>
    </lineage>
</organism>
<dbReference type="AlphaFoldDB" id="A0A0C3S7K8"/>
<reference evidence="2 3" key="1">
    <citation type="journal article" date="2014" name="PLoS Genet.">
        <title>Analysis of the Phlebiopsis gigantea genome, transcriptome and secretome provides insight into its pioneer colonization strategies of wood.</title>
        <authorList>
            <person name="Hori C."/>
            <person name="Ishida T."/>
            <person name="Igarashi K."/>
            <person name="Samejima M."/>
            <person name="Suzuki H."/>
            <person name="Master E."/>
            <person name="Ferreira P."/>
            <person name="Ruiz-Duenas F.J."/>
            <person name="Held B."/>
            <person name="Canessa P."/>
            <person name="Larrondo L.F."/>
            <person name="Schmoll M."/>
            <person name="Druzhinina I.S."/>
            <person name="Kubicek C.P."/>
            <person name="Gaskell J.A."/>
            <person name="Kersten P."/>
            <person name="St John F."/>
            <person name="Glasner J."/>
            <person name="Sabat G."/>
            <person name="Splinter BonDurant S."/>
            <person name="Syed K."/>
            <person name="Yadav J."/>
            <person name="Mgbeahuruike A.C."/>
            <person name="Kovalchuk A."/>
            <person name="Asiegbu F.O."/>
            <person name="Lackner G."/>
            <person name="Hoffmeister D."/>
            <person name="Rencoret J."/>
            <person name="Gutierrez A."/>
            <person name="Sun H."/>
            <person name="Lindquist E."/>
            <person name="Barry K."/>
            <person name="Riley R."/>
            <person name="Grigoriev I.V."/>
            <person name="Henrissat B."/>
            <person name="Kues U."/>
            <person name="Berka R.M."/>
            <person name="Martinez A.T."/>
            <person name="Covert S.F."/>
            <person name="Blanchette R.A."/>
            <person name="Cullen D."/>
        </authorList>
    </citation>
    <scope>NUCLEOTIDE SEQUENCE [LARGE SCALE GENOMIC DNA]</scope>
    <source>
        <strain evidence="2 3">11061_1 CR5-6</strain>
    </source>
</reference>
<name>A0A0C3S7K8_PHLG1</name>
<dbReference type="EMBL" id="KN840510">
    <property type="protein sequence ID" value="KIP06817.1"/>
    <property type="molecule type" value="Genomic_DNA"/>
</dbReference>
<gene>
    <name evidence="2" type="ORF">PHLGIDRAFT_446165</name>
</gene>
<feature type="region of interest" description="Disordered" evidence="1">
    <location>
        <begin position="53"/>
        <end position="79"/>
    </location>
</feature>